<gene>
    <name evidence="1" type="ORF">PM2_164</name>
</gene>
<accession>A0A0A0Q0H9</accession>
<evidence type="ECO:0000313" key="2">
    <source>
        <dbReference type="Proteomes" id="UP000030739"/>
    </source>
</evidence>
<name>A0A0A0Q0H9_9CAUD</name>
<sequence>MTQEQIKNLENTVVLLKARSFDLSEQVTQYQAQAQEFTTALSEIAKIVGITGETVKLEDIVKAVIDLVPAKVIED</sequence>
<protein>
    <submittedName>
        <fullName evidence="1">Chaperone for tail fiber formation</fullName>
    </submittedName>
</protein>
<proteinExistence type="predicted"/>
<evidence type="ECO:0000313" key="1">
    <source>
        <dbReference type="EMBL" id="AHY25126.1"/>
    </source>
</evidence>
<dbReference type="Pfam" id="PF17594">
    <property type="entry name" value="GP57"/>
    <property type="match status" value="1"/>
</dbReference>
<keyword evidence="2" id="KW-1185">Reference proteome</keyword>
<dbReference type="InterPro" id="IPR020159">
    <property type="entry name" value="Phage_Gp57"/>
</dbReference>
<dbReference type="RefSeq" id="YP_009211585.1">
    <property type="nucleotide sequence ID" value="NC_028940.1"/>
</dbReference>
<dbReference type="Proteomes" id="UP000030739">
    <property type="component" value="Segment"/>
</dbReference>
<dbReference type="KEGG" id="vg:26638057"/>
<dbReference type="OrthoDB" id="22588at10239"/>
<dbReference type="EMBL" id="KF835987">
    <property type="protein sequence ID" value="AHY25126.1"/>
    <property type="molecule type" value="Genomic_DNA"/>
</dbReference>
<dbReference type="GeneID" id="26638057"/>
<reference evidence="1 2" key="1">
    <citation type="journal article" date="2015" name="Plant Pathol. J.">
        <title>Isolation and Genomic Characterization of the T4-Like Bacteriophage PM2 Infecting Pectobacterium carotovorum subsp. carotovorum.</title>
        <authorList>
            <person name="Lim J.A."/>
            <person name="Lee D.H."/>
            <person name="Heu S."/>
        </authorList>
    </citation>
    <scope>NUCLEOTIDE SEQUENCE [LARGE SCALE GENOMIC DNA]</scope>
</reference>
<organism evidence="1 2">
    <name type="scientific">Pectobacterium bacteriophage PM2</name>
    <dbReference type="NCBI Taxonomy" id="1429794"/>
    <lineage>
        <taxon>Viruses</taxon>
        <taxon>Duplodnaviria</taxon>
        <taxon>Heunggongvirae</taxon>
        <taxon>Uroviricota</taxon>
        <taxon>Caudoviricetes</taxon>
        <taxon>Pantevenvirales</taxon>
        <taxon>Straboviridae</taxon>
        <taxon>Tevenvirinae</taxon>
        <taxon>Mosugukvirus</taxon>
        <taxon>Mosugukvirus pm2</taxon>
    </lineage>
</organism>